<dbReference type="SFLD" id="SFLDG01018">
    <property type="entry name" value="Squalene/Phytoene_Synthase_Lik"/>
    <property type="match status" value="1"/>
</dbReference>
<protein>
    <submittedName>
        <fullName evidence="3">Farnesyl-diphosphate farnesyltransferase</fullName>
    </submittedName>
</protein>
<evidence type="ECO:0000256" key="1">
    <source>
        <dbReference type="ARBA" id="ARBA00004829"/>
    </source>
</evidence>
<dbReference type="SUPFAM" id="SSF48576">
    <property type="entry name" value="Terpenoid synthases"/>
    <property type="match status" value="1"/>
</dbReference>
<organism evidence="3 4">
    <name type="scientific">Vulcanimicrobium alpinum</name>
    <dbReference type="NCBI Taxonomy" id="3016050"/>
    <lineage>
        <taxon>Bacteria</taxon>
        <taxon>Bacillati</taxon>
        <taxon>Vulcanimicrobiota</taxon>
        <taxon>Vulcanimicrobiia</taxon>
        <taxon>Vulcanimicrobiales</taxon>
        <taxon>Vulcanimicrobiaceae</taxon>
        <taxon>Vulcanimicrobium</taxon>
    </lineage>
</organism>
<dbReference type="AlphaFoldDB" id="A0AAN1XYG4"/>
<reference evidence="3 4" key="1">
    <citation type="journal article" date="2022" name="ISME Commun">
        <title>Vulcanimicrobium alpinus gen. nov. sp. nov., the first cultivated representative of the candidate phylum 'Eremiobacterota', is a metabolically versatile aerobic anoxygenic phototroph.</title>
        <authorList>
            <person name="Yabe S."/>
            <person name="Muto K."/>
            <person name="Abe K."/>
            <person name="Yokota A."/>
            <person name="Staudigel H."/>
            <person name="Tebo B.M."/>
        </authorList>
    </citation>
    <scope>NUCLEOTIDE SEQUENCE [LARGE SCALE GENOMIC DNA]</scope>
    <source>
        <strain evidence="3 4">WC8-2</strain>
    </source>
</reference>
<dbReference type="SFLD" id="SFLDS00005">
    <property type="entry name" value="Isoprenoid_Synthase_Type_I"/>
    <property type="match status" value="1"/>
</dbReference>
<accession>A0AAN1XYG4</accession>
<proteinExistence type="predicted"/>
<dbReference type="Proteomes" id="UP001317532">
    <property type="component" value="Chromosome"/>
</dbReference>
<dbReference type="PANTHER" id="PTHR11626">
    <property type="entry name" value="FARNESYL-DIPHOSPHATE FARNESYLTRANSFERASE"/>
    <property type="match status" value="1"/>
</dbReference>
<dbReference type="GO" id="GO:0045338">
    <property type="term" value="P:farnesyl diphosphate metabolic process"/>
    <property type="evidence" value="ECO:0007669"/>
    <property type="project" value="InterPro"/>
</dbReference>
<dbReference type="GO" id="GO:0051996">
    <property type="term" value="F:squalene synthase [NAD(P)H] activity"/>
    <property type="evidence" value="ECO:0007669"/>
    <property type="project" value="InterPro"/>
</dbReference>
<dbReference type="InterPro" id="IPR002060">
    <property type="entry name" value="Squ/phyt_synthse"/>
</dbReference>
<evidence type="ECO:0000256" key="2">
    <source>
        <dbReference type="ARBA" id="ARBA00022679"/>
    </source>
</evidence>
<dbReference type="PANTHER" id="PTHR11626:SF2">
    <property type="entry name" value="SQUALENE SYNTHASE"/>
    <property type="match status" value="1"/>
</dbReference>
<dbReference type="InterPro" id="IPR008949">
    <property type="entry name" value="Isoprenoid_synthase_dom_sf"/>
</dbReference>
<comment type="pathway">
    <text evidence="1">Carotenoid biosynthesis.</text>
</comment>
<dbReference type="Gene3D" id="1.10.600.10">
    <property type="entry name" value="Farnesyl Diphosphate Synthase"/>
    <property type="match status" value="1"/>
</dbReference>
<keyword evidence="4" id="KW-1185">Reference proteome</keyword>
<dbReference type="InterPro" id="IPR044844">
    <property type="entry name" value="Trans_IPPS_euk-type"/>
</dbReference>
<evidence type="ECO:0000313" key="3">
    <source>
        <dbReference type="EMBL" id="BDE07240.1"/>
    </source>
</evidence>
<dbReference type="Pfam" id="PF00494">
    <property type="entry name" value="SQS_PSY"/>
    <property type="match status" value="1"/>
</dbReference>
<dbReference type="RefSeq" id="WP_317994848.1">
    <property type="nucleotide sequence ID" value="NZ_AP025523.1"/>
</dbReference>
<name>A0AAN1XYG4_UNVUL</name>
<evidence type="ECO:0000313" key="4">
    <source>
        <dbReference type="Proteomes" id="UP001317532"/>
    </source>
</evidence>
<dbReference type="PROSITE" id="PS01044">
    <property type="entry name" value="SQUALEN_PHYTOEN_SYN_1"/>
    <property type="match status" value="1"/>
</dbReference>
<dbReference type="InterPro" id="IPR019845">
    <property type="entry name" value="Squalene/phytoene_synthase_CS"/>
</dbReference>
<keyword evidence="2" id="KW-0808">Transferase</keyword>
<dbReference type="KEGG" id="vab:WPS_25160"/>
<sequence length="347" mass="39109">MVANDLMVSGAVRESRLILPRVSRTFALGVKLLPPRLEPPVRVGYLLCRIADTVEDDLRLSPRRKADLLDDFLVCFDDAGAADRYGAVIAELTASDDYLELVATTGHVFLMWRMLDERSRAILRRWVVEMVRGMRQFVLDHPDGIRIASLDEFHHYCYFVAGTVGHLLTELWHAHSPLVGNRTYERLLEDCEAFGEALQTVNILKDIAWDAERENAIYIPSDLLKAAGSDHDGILREERRHANRDALIPLMHLAHDDIERSLRYIEAIPAAAVRIRLFCVLPILFAIATMRELEQTEAMLVPGGSVKIARAEVRALIVAASTSTLTNPTLRWLADRVRKKPFVFGGP</sequence>
<dbReference type="EMBL" id="AP025523">
    <property type="protein sequence ID" value="BDE07240.1"/>
    <property type="molecule type" value="Genomic_DNA"/>
</dbReference>
<gene>
    <name evidence="3" type="ORF">WPS_25160</name>
</gene>